<reference evidence="4" key="1">
    <citation type="submission" date="2020-05" db="EMBL/GenBank/DDBJ databases">
        <title>Phylogenomic resolution of chytrid fungi.</title>
        <authorList>
            <person name="Stajich J.E."/>
            <person name="Amses K."/>
            <person name="Simmons R."/>
            <person name="Seto K."/>
            <person name="Myers J."/>
            <person name="Bonds A."/>
            <person name="Quandt C.A."/>
            <person name="Barry K."/>
            <person name="Liu P."/>
            <person name="Grigoriev I."/>
            <person name="Longcore J.E."/>
            <person name="James T.Y."/>
        </authorList>
    </citation>
    <scope>NUCLEOTIDE SEQUENCE</scope>
    <source>
        <strain evidence="4">PLAUS21</strain>
    </source>
</reference>
<dbReference type="PANTHER" id="PTHR23325">
    <property type="entry name" value="SERUM RESPONSE FACTOR-BINDING"/>
    <property type="match status" value="1"/>
</dbReference>
<evidence type="ECO:0000256" key="1">
    <source>
        <dbReference type="ARBA" id="ARBA00023054"/>
    </source>
</evidence>
<dbReference type="Proteomes" id="UP001210925">
    <property type="component" value="Unassembled WGS sequence"/>
</dbReference>
<comment type="caution">
    <text evidence="4">The sequence shown here is derived from an EMBL/GenBank/DDBJ whole genome shotgun (WGS) entry which is preliminary data.</text>
</comment>
<protein>
    <recommendedName>
        <fullName evidence="3">Bud22 domain-containing protein</fullName>
    </recommendedName>
</protein>
<evidence type="ECO:0000313" key="4">
    <source>
        <dbReference type="EMBL" id="KAJ3257255.1"/>
    </source>
</evidence>
<feature type="compositionally biased region" description="Basic and acidic residues" evidence="2">
    <location>
        <begin position="304"/>
        <end position="319"/>
    </location>
</feature>
<dbReference type="GO" id="GO:0005634">
    <property type="term" value="C:nucleus"/>
    <property type="evidence" value="ECO:0007669"/>
    <property type="project" value="TreeGrafter"/>
</dbReference>
<dbReference type="Pfam" id="PF09073">
    <property type="entry name" value="BUD22"/>
    <property type="match status" value="1"/>
</dbReference>
<feature type="region of interest" description="Disordered" evidence="2">
    <location>
        <begin position="191"/>
        <end position="252"/>
    </location>
</feature>
<organism evidence="4 5">
    <name type="scientific">Boothiomyces macroporosus</name>
    <dbReference type="NCBI Taxonomy" id="261099"/>
    <lineage>
        <taxon>Eukaryota</taxon>
        <taxon>Fungi</taxon>
        <taxon>Fungi incertae sedis</taxon>
        <taxon>Chytridiomycota</taxon>
        <taxon>Chytridiomycota incertae sedis</taxon>
        <taxon>Chytridiomycetes</taxon>
        <taxon>Rhizophydiales</taxon>
        <taxon>Terramycetaceae</taxon>
        <taxon>Boothiomyces</taxon>
    </lineage>
</organism>
<evidence type="ECO:0000259" key="3">
    <source>
        <dbReference type="Pfam" id="PF09073"/>
    </source>
</evidence>
<gene>
    <name evidence="4" type="ORF">HK103_004809</name>
</gene>
<keyword evidence="1" id="KW-0175">Coiled coil</keyword>
<name>A0AAD5UJX0_9FUNG</name>
<dbReference type="GO" id="GO:0030686">
    <property type="term" value="C:90S preribosome"/>
    <property type="evidence" value="ECO:0007669"/>
    <property type="project" value="TreeGrafter"/>
</dbReference>
<feature type="compositionally biased region" description="Basic and acidic residues" evidence="2">
    <location>
        <begin position="227"/>
        <end position="238"/>
    </location>
</feature>
<sequence>MSKNWKVIEKKLSTRIAFIYKKLKGLLKKSKGFQQQKVIRKLKEMKTEQLEEELSKLKKIPVDKLIPFALYREIEQCKIPEVEGNKDKILELIKLNGELDELEKRVITKVFKNDQYMQDLAKIIRGEKLKQTESVSDNNDETNVQIESEEEWVSDEDEVFEPIKEKRKNRRGQQARRAIWEKKYGEKAKHIVEGKVKKPKKKESLHPSWEAKKKQQSIAEGKGSKIVFDKPEDKEQLESLHPSWQAKKMKKEGIVEAKGSKIVFDDEGAVREAKSFGKPQETKKESKKEVEGLHPSWQAKKMKKEGIVESKGSKIVFED</sequence>
<evidence type="ECO:0000313" key="5">
    <source>
        <dbReference type="Proteomes" id="UP001210925"/>
    </source>
</evidence>
<proteinExistence type="predicted"/>
<dbReference type="GO" id="GO:0030490">
    <property type="term" value="P:maturation of SSU-rRNA"/>
    <property type="evidence" value="ECO:0007669"/>
    <property type="project" value="TreeGrafter"/>
</dbReference>
<feature type="compositionally biased region" description="Basic and acidic residues" evidence="2">
    <location>
        <begin position="191"/>
        <end position="213"/>
    </location>
</feature>
<dbReference type="EMBL" id="JADGKB010000040">
    <property type="protein sequence ID" value="KAJ3257255.1"/>
    <property type="molecule type" value="Genomic_DNA"/>
</dbReference>
<dbReference type="AlphaFoldDB" id="A0AAD5UJX0"/>
<dbReference type="InterPro" id="IPR015158">
    <property type="entry name" value="Bud22_dom"/>
</dbReference>
<feature type="compositionally biased region" description="Basic and acidic residues" evidence="2">
    <location>
        <begin position="271"/>
        <end position="292"/>
    </location>
</feature>
<dbReference type="InterPro" id="IPR037393">
    <property type="entry name" value="Bud22/SRFB1"/>
</dbReference>
<dbReference type="PANTHER" id="PTHR23325:SF1">
    <property type="entry name" value="SERUM RESPONSE FACTOR-BINDING PROTEIN 1"/>
    <property type="match status" value="1"/>
</dbReference>
<feature type="domain" description="Bud22" evidence="3">
    <location>
        <begin position="149"/>
        <end position="202"/>
    </location>
</feature>
<keyword evidence="5" id="KW-1185">Reference proteome</keyword>
<evidence type="ECO:0000256" key="2">
    <source>
        <dbReference type="SAM" id="MobiDB-lite"/>
    </source>
</evidence>
<accession>A0AAD5UJX0</accession>
<feature type="region of interest" description="Disordered" evidence="2">
    <location>
        <begin position="271"/>
        <end position="319"/>
    </location>
</feature>